<dbReference type="STRING" id="1271860.SAMN05216174_10513"/>
<keyword evidence="2" id="KW-1185">Reference proteome</keyword>
<proteinExistence type="predicted"/>
<accession>A0A1G6PZU5</accession>
<dbReference type="Proteomes" id="UP000199501">
    <property type="component" value="Unassembled WGS sequence"/>
</dbReference>
<reference evidence="2" key="1">
    <citation type="submission" date="2016-10" db="EMBL/GenBank/DDBJ databases">
        <authorList>
            <person name="Varghese N."/>
            <person name="Submissions S."/>
        </authorList>
    </citation>
    <scope>NUCLEOTIDE SEQUENCE [LARGE SCALE GENOMIC DNA]</scope>
    <source>
        <strain evidence="2">IBRC-M 10403</strain>
    </source>
</reference>
<protein>
    <submittedName>
        <fullName evidence="1">Uncharacterized protein</fullName>
    </submittedName>
</protein>
<sequence>MHSAQASGMVNPDEYGRRKVGDLIVPYITAWSGENRPPNRVVARKDGWGIGYADETMGDRDRDGILWVRNPSYPGHGKAEFGKVNSLRQRRAMRRLLCQVCGGPADQDDNGVLWVLKDHRGDWPGWPNGMGVTEPPICLTCLRIAVRACPALRKGHAVIRARQYPIVGIAGAHYAPGTPFPQPMAHVVLAFDHPDIPWTLAANLVRELGDCAIVDSSDVAGAD</sequence>
<evidence type="ECO:0000313" key="1">
    <source>
        <dbReference type="EMBL" id="SDC85633.1"/>
    </source>
</evidence>
<name>A0A1G6PZU5_9PSEU</name>
<dbReference type="EMBL" id="FMZZ01000005">
    <property type="protein sequence ID" value="SDC85633.1"/>
    <property type="molecule type" value="Genomic_DNA"/>
</dbReference>
<evidence type="ECO:0000313" key="2">
    <source>
        <dbReference type="Proteomes" id="UP000199501"/>
    </source>
</evidence>
<dbReference type="AlphaFoldDB" id="A0A1G6PZU5"/>
<gene>
    <name evidence="1" type="ORF">SAMN05216174_10513</name>
</gene>
<organism evidence="1 2">
    <name type="scientific">Actinokineospora iranica</name>
    <dbReference type="NCBI Taxonomy" id="1271860"/>
    <lineage>
        <taxon>Bacteria</taxon>
        <taxon>Bacillati</taxon>
        <taxon>Actinomycetota</taxon>
        <taxon>Actinomycetes</taxon>
        <taxon>Pseudonocardiales</taxon>
        <taxon>Pseudonocardiaceae</taxon>
        <taxon>Actinokineospora</taxon>
    </lineage>
</organism>